<dbReference type="EMBL" id="JABDJR010000393">
    <property type="protein sequence ID" value="NNF07064.1"/>
    <property type="molecule type" value="Genomic_DNA"/>
</dbReference>
<evidence type="ECO:0000256" key="1">
    <source>
        <dbReference type="ARBA" id="ARBA00022553"/>
    </source>
</evidence>
<gene>
    <name evidence="4" type="ORF">HKN21_09910</name>
</gene>
<dbReference type="InterPro" id="IPR001789">
    <property type="entry name" value="Sig_transdc_resp-reg_receiver"/>
</dbReference>
<dbReference type="GO" id="GO:0000160">
    <property type="term" value="P:phosphorelay signal transduction system"/>
    <property type="evidence" value="ECO:0007669"/>
    <property type="project" value="InterPro"/>
</dbReference>
<dbReference type="Proteomes" id="UP000547674">
    <property type="component" value="Unassembled WGS sequence"/>
</dbReference>
<feature type="non-terminal residue" evidence="4">
    <location>
        <position position="112"/>
    </location>
</feature>
<keyword evidence="1 2" id="KW-0597">Phosphoprotein</keyword>
<comment type="caution">
    <text evidence="4">The sequence shown here is derived from an EMBL/GenBank/DDBJ whole genome shotgun (WGS) entry which is preliminary data.</text>
</comment>
<accession>A0A7Y2E8B5</accession>
<protein>
    <submittedName>
        <fullName evidence="4">Response regulator</fullName>
    </submittedName>
</protein>
<dbReference type="PROSITE" id="PS50110">
    <property type="entry name" value="RESPONSE_REGULATORY"/>
    <property type="match status" value="1"/>
</dbReference>
<dbReference type="SMART" id="SM00448">
    <property type="entry name" value="REC"/>
    <property type="match status" value="1"/>
</dbReference>
<dbReference type="PANTHER" id="PTHR44591">
    <property type="entry name" value="STRESS RESPONSE REGULATOR PROTEIN 1"/>
    <property type="match status" value="1"/>
</dbReference>
<name>A0A7Y2E8B5_UNCEI</name>
<sequence>MSKRILVIEDEPTMRLLLRDFFESVGYQVLDAPDGQTALDIADTEPFGLAFVDINLPDISGDQVMRRMRERGVSAELVVLSGNLRESYESKISDLRVHEVLEKPVDLLVLQE</sequence>
<organism evidence="4 5">
    <name type="scientific">Eiseniibacteriota bacterium</name>
    <dbReference type="NCBI Taxonomy" id="2212470"/>
    <lineage>
        <taxon>Bacteria</taxon>
        <taxon>Candidatus Eiseniibacteriota</taxon>
    </lineage>
</organism>
<dbReference type="SUPFAM" id="SSF52172">
    <property type="entry name" value="CheY-like"/>
    <property type="match status" value="1"/>
</dbReference>
<evidence type="ECO:0000256" key="2">
    <source>
        <dbReference type="PROSITE-ProRule" id="PRU00169"/>
    </source>
</evidence>
<dbReference type="Gene3D" id="3.40.50.2300">
    <property type="match status" value="1"/>
</dbReference>
<evidence type="ECO:0000313" key="4">
    <source>
        <dbReference type="EMBL" id="NNF07064.1"/>
    </source>
</evidence>
<dbReference type="AlphaFoldDB" id="A0A7Y2E8B5"/>
<dbReference type="InterPro" id="IPR011006">
    <property type="entry name" value="CheY-like_superfamily"/>
</dbReference>
<feature type="domain" description="Response regulatory" evidence="3">
    <location>
        <begin position="4"/>
        <end position="112"/>
    </location>
</feature>
<feature type="modified residue" description="4-aspartylphosphate" evidence="2">
    <location>
        <position position="53"/>
    </location>
</feature>
<dbReference type="CDD" id="cd00156">
    <property type="entry name" value="REC"/>
    <property type="match status" value="1"/>
</dbReference>
<reference evidence="4 5" key="1">
    <citation type="submission" date="2020-03" db="EMBL/GenBank/DDBJ databases">
        <title>Metabolic flexibility allows generalist bacteria to become dominant in a frequently disturbed ecosystem.</title>
        <authorList>
            <person name="Chen Y.-J."/>
            <person name="Leung P.M."/>
            <person name="Bay S.K."/>
            <person name="Hugenholtz P."/>
            <person name="Kessler A.J."/>
            <person name="Shelley G."/>
            <person name="Waite D.W."/>
            <person name="Cook P.L."/>
            <person name="Greening C."/>
        </authorList>
    </citation>
    <scope>NUCLEOTIDE SEQUENCE [LARGE SCALE GENOMIC DNA]</scope>
    <source>
        <strain evidence="4">SS_bin_28</strain>
    </source>
</reference>
<dbReference type="PANTHER" id="PTHR44591:SF3">
    <property type="entry name" value="RESPONSE REGULATORY DOMAIN-CONTAINING PROTEIN"/>
    <property type="match status" value="1"/>
</dbReference>
<proteinExistence type="predicted"/>
<dbReference type="InterPro" id="IPR050595">
    <property type="entry name" value="Bact_response_regulator"/>
</dbReference>
<evidence type="ECO:0000259" key="3">
    <source>
        <dbReference type="PROSITE" id="PS50110"/>
    </source>
</evidence>
<evidence type="ECO:0000313" key="5">
    <source>
        <dbReference type="Proteomes" id="UP000547674"/>
    </source>
</evidence>
<dbReference type="Pfam" id="PF00072">
    <property type="entry name" value="Response_reg"/>
    <property type="match status" value="1"/>
</dbReference>